<evidence type="ECO:0000313" key="2">
    <source>
        <dbReference type="Proteomes" id="UP000297245"/>
    </source>
</evidence>
<accession>A0A4S8M167</accession>
<sequence>MSGLFLDEVNYLENDWQRAQCDEQYPRLLAIENEIDSEDLLIFYNGVNSEEYNEFVRRQIKLPNQPQVEVRATLTPPQSKDACVHYPAVILKRFIQVPIVYILYGAVMLIPDSRRYDAVSS</sequence>
<name>A0A4S8M167_DENBC</name>
<dbReference type="AlphaFoldDB" id="A0A4S8M167"/>
<evidence type="ECO:0000313" key="1">
    <source>
        <dbReference type="EMBL" id="THU95561.1"/>
    </source>
</evidence>
<dbReference type="OrthoDB" id="9983560at2759"/>
<protein>
    <submittedName>
        <fullName evidence="1">Uncharacterized protein</fullName>
    </submittedName>
</protein>
<dbReference type="Proteomes" id="UP000297245">
    <property type="component" value="Unassembled WGS sequence"/>
</dbReference>
<keyword evidence="2" id="KW-1185">Reference proteome</keyword>
<proteinExistence type="predicted"/>
<reference evidence="1 2" key="1">
    <citation type="journal article" date="2019" name="Nat. Ecol. Evol.">
        <title>Megaphylogeny resolves global patterns of mushroom evolution.</title>
        <authorList>
            <person name="Varga T."/>
            <person name="Krizsan K."/>
            <person name="Foldi C."/>
            <person name="Dima B."/>
            <person name="Sanchez-Garcia M."/>
            <person name="Sanchez-Ramirez S."/>
            <person name="Szollosi G.J."/>
            <person name="Szarkandi J.G."/>
            <person name="Papp V."/>
            <person name="Albert L."/>
            <person name="Andreopoulos W."/>
            <person name="Angelini C."/>
            <person name="Antonin V."/>
            <person name="Barry K.W."/>
            <person name="Bougher N.L."/>
            <person name="Buchanan P."/>
            <person name="Buyck B."/>
            <person name="Bense V."/>
            <person name="Catcheside P."/>
            <person name="Chovatia M."/>
            <person name="Cooper J."/>
            <person name="Damon W."/>
            <person name="Desjardin D."/>
            <person name="Finy P."/>
            <person name="Geml J."/>
            <person name="Haridas S."/>
            <person name="Hughes K."/>
            <person name="Justo A."/>
            <person name="Karasinski D."/>
            <person name="Kautmanova I."/>
            <person name="Kiss B."/>
            <person name="Kocsube S."/>
            <person name="Kotiranta H."/>
            <person name="LaButti K.M."/>
            <person name="Lechner B.E."/>
            <person name="Liimatainen K."/>
            <person name="Lipzen A."/>
            <person name="Lukacs Z."/>
            <person name="Mihaltcheva S."/>
            <person name="Morgado L.N."/>
            <person name="Niskanen T."/>
            <person name="Noordeloos M.E."/>
            <person name="Ohm R.A."/>
            <person name="Ortiz-Santana B."/>
            <person name="Ovrebo C."/>
            <person name="Racz N."/>
            <person name="Riley R."/>
            <person name="Savchenko A."/>
            <person name="Shiryaev A."/>
            <person name="Soop K."/>
            <person name="Spirin V."/>
            <person name="Szebenyi C."/>
            <person name="Tomsovsky M."/>
            <person name="Tulloss R.E."/>
            <person name="Uehling J."/>
            <person name="Grigoriev I.V."/>
            <person name="Vagvolgyi C."/>
            <person name="Papp T."/>
            <person name="Martin F.M."/>
            <person name="Miettinen O."/>
            <person name="Hibbett D.S."/>
            <person name="Nagy L.G."/>
        </authorList>
    </citation>
    <scope>NUCLEOTIDE SEQUENCE [LARGE SCALE GENOMIC DNA]</scope>
    <source>
        <strain evidence="1 2">CBS 962.96</strain>
    </source>
</reference>
<dbReference type="EMBL" id="ML179197">
    <property type="protein sequence ID" value="THU95561.1"/>
    <property type="molecule type" value="Genomic_DNA"/>
</dbReference>
<gene>
    <name evidence="1" type="ORF">K435DRAFT_124910</name>
</gene>
<organism evidence="1 2">
    <name type="scientific">Dendrothele bispora (strain CBS 962.96)</name>
    <dbReference type="NCBI Taxonomy" id="1314807"/>
    <lineage>
        <taxon>Eukaryota</taxon>
        <taxon>Fungi</taxon>
        <taxon>Dikarya</taxon>
        <taxon>Basidiomycota</taxon>
        <taxon>Agaricomycotina</taxon>
        <taxon>Agaricomycetes</taxon>
        <taxon>Agaricomycetidae</taxon>
        <taxon>Agaricales</taxon>
        <taxon>Agaricales incertae sedis</taxon>
        <taxon>Dendrothele</taxon>
    </lineage>
</organism>